<reference evidence="1" key="1">
    <citation type="submission" date="2016-10" db="EMBL/GenBank/DDBJ databases">
        <authorList>
            <person name="Benchimol M."/>
            <person name="Almeida L.G."/>
            <person name="Vasconcelos A.T."/>
            <person name="Perreira-Neves A."/>
            <person name="Rosa I.A."/>
            <person name="Tasca T."/>
            <person name="Bogo M.R."/>
            <person name="de Souza W."/>
        </authorList>
    </citation>
    <scope>NUCLEOTIDE SEQUENCE [LARGE SCALE GENOMIC DNA]</scope>
    <source>
        <strain evidence="1">K</strain>
    </source>
</reference>
<proteinExistence type="predicted"/>
<comment type="caution">
    <text evidence="1">The sequence shown here is derived from an EMBL/GenBank/DDBJ whole genome shotgun (WGS) entry which is preliminary data.</text>
</comment>
<organism evidence="1 2">
    <name type="scientific">Tritrichomonas foetus</name>
    <dbReference type="NCBI Taxonomy" id="1144522"/>
    <lineage>
        <taxon>Eukaryota</taxon>
        <taxon>Metamonada</taxon>
        <taxon>Parabasalia</taxon>
        <taxon>Tritrichomonadida</taxon>
        <taxon>Tritrichomonadidae</taxon>
        <taxon>Tritrichomonas</taxon>
    </lineage>
</organism>
<dbReference type="InterPro" id="IPR027417">
    <property type="entry name" value="P-loop_NTPase"/>
</dbReference>
<dbReference type="GeneID" id="94835998"/>
<dbReference type="AlphaFoldDB" id="A0A1J4KHE0"/>
<dbReference type="Proteomes" id="UP000179807">
    <property type="component" value="Unassembled WGS sequence"/>
</dbReference>
<dbReference type="Gene3D" id="3.40.50.300">
    <property type="entry name" value="P-loop containing nucleotide triphosphate hydrolases"/>
    <property type="match status" value="1"/>
</dbReference>
<gene>
    <name evidence="1" type="ORF">TRFO_20259</name>
</gene>
<evidence type="ECO:0000313" key="1">
    <source>
        <dbReference type="EMBL" id="OHT10450.1"/>
    </source>
</evidence>
<protein>
    <submittedName>
        <fullName evidence="1">Uncharacterized protein</fullName>
    </submittedName>
</protein>
<dbReference type="SUPFAM" id="SSF52540">
    <property type="entry name" value="P-loop containing nucleoside triphosphate hydrolases"/>
    <property type="match status" value="1"/>
</dbReference>
<name>A0A1J4KHE0_9EUKA</name>
<sequence>MLTNLNNQLYKSSYPFIHITFILIMEAPKQIAFFNKDSMNNNNDQAAFVHHINELKEYLSKAGNHPVLFASIIGPYQVGKSSTLKRISGNKHYETGTGNNEKTEGIFIDGPYPISQIKTRFNLSDDHFGQSFHSNNINGQNDDLEPYLYFLDIEGFGGFRYGRNTQSNSLIFQKLVVPFIGISSIVFFQDTPRSSDSSVQTFFNVLSLLNAVSPESDKNNNENRDNERKQNESQKLIMVLTQCDEKMVLENGYQFDYSKPTIETLDINQNNLYEGWAKLRFGDIEMPITISPLLFYDKNIREQSHNFNESFKVLVEKMLQSLKEIIDSDYLFTKEHVLEVFETITNELSKDDLSFAIENARRTQFEMQIIERLQSLENHMNNFIKEFIRHNIKENEIQSPKEIEILKTRTKEAAIHEMKKKILSRLYNTPIVKKYMEKLNELIEQEWKEKYDNVIFRNKINYVNQAYEDSIQFYKNILNQQRNSLNDVKFYLRTKGITHQIIEKTISDTMKHFETKFYEMVFHQTSLSIEEKLSSKSKLSTCISSEVTQIYFDSRQMLTEVWYEHEKENKNLLVTRIWVVRCTRYPEGHVDRVRVDKTAYGGLGKLFGEMFGY</sequence>
<dbReference type="EMBL" id="MLAK01000611">
    <property type="protein sequence ID" value="OHT10450.1"/>
    <property type="molecule type" value="Genomic_DNA"/>
</dbReference>
<evidence type="ECO:0000313" key="2">
    <source>
        <dbReference type="Proteomes" id="UP000179807"/>
    </source>
</evidence>
<accession>A0A1J4KHE0</accession>
<keyword evidence="2" id="KW-1185">Reference proteome</keyword>
<dbReference type="OrthoDB" id="10659282at2759"/>
<dbReference type="RefSeq" id="XP_068363586.1">
    <property type="nucleotide sequence ID" value="XM_068501294.1"/>
</dbReference>
<dbReference type="VEuPathDB" id="TrichDB:TRFO_20259"/>